<dbReference type="EMBL" id="JACEIK010002730">
    <property type="protein sequence ID" value="MCD9638566.1"/>
    <property type="molecule type" value="Genomic_DNA"/>
</dbReference>
<name>A0ABS8UWZ0_DATST</name>
<feature type="region of interest" description="Disordered" evidence="1">
    <location>
        <begin position="59"/>
        <end position="83"/>
    </location>
</feature>
<organism evidence="2 3">
    <name type="scientific">Datura stramonium</name>
    <name type="common">Jimsonweed</name>
    <name type="synonym">Common thornapple</name>
    <dbReference type="NCBI Taxonomy" id="4076"/>
    <lineage>
        <taxon>Eukaryota</taxon>
        <taxon>Viridiplantae</taxon>
        <taxon>Streptophyta</taxon>
        <taxon>Embryophyta</taxon>
        <taxon>Tracheophyta</taxon>
        <taxon>Spermatophyta</taxon>
        <taxon>Magnoliopsida</taxon>
        <taxon>eudicotyledons</taxon>
        <taxon>Gunneridae</taxon>
        <taxon>Pentapetalae</taxon>
        <taxon>asterids</taxon>
        <taxon>lamiids</taxon>
        <taxon>Solanales</taxon>
        <taxon>Solanaceae</taxon>
        <taxon>Solanoideae</taxon>
        <taxon>Datureae</taxon>
        <taxon>Datura</taxon>
    </lineage>
</organism>
<evidence type="ECO:0000313" key="3">
    <source>
        <dbReference type="Proteomes" id="UP000823775"/>
    </source>
</evidence>
<protein>
    <submittedName>
        <fullName evidence="2">Uncharacterized protein</fullName>
    </submittedName>
</protein>
<dbReference type="Proteomes" id="UP000823775">
    <property type="component" value="Unassembled WGS sequence"/>
</dbReference>
<evidence type="ECO:0000313" key="2">
    <source>
        <dbReference type="EMBL" id="MCD9638566.1"/>
    </source>
</evidence>
<feature type="region of interest" description="Disordered" evidence="1">
    <location>
        <begin position="1"/>
        <end position="20"/>
    </location>
</feature>
<evidence type="ECO:0000256" key="1">
    <source>
        <dbReference type="SAM" id="MobiDB-lite"/>
    </source>
</evidence>
<reference evidence="2 3" key="1">
    <citation type="journal article" date="2021" name="BMC Genomics">
        <title>Datura genome reveals duplications of psychoactive alkaloid biosynthetic genes and high mutation rate following tissue culture.</title>
        <authorList>
            <person name="Rajewski A."/>
            <person name="Carter-House D."/>
            <person name="Stajich J."/>
            <person name="Litt A."/>
        </authorList>
    </citation>
    <scope>NUCLEOTIDE SEQUENCE [LARGE SCALE GENOMIC DNA]</scope>
    <source>
        <strain evidence="2">AR-01</strain>
    </source>
</reference>
<proteinExistence type="predicted"/>
<keyword evidence="3" id="KW-1185">Reference proteome</keyword>
<feature type="compositionally biased region" description="Basic and acidic residues" evidence="1">
    <location>
        <begin position="59"/>
        <end position="71"/>
    </location>
</feature>
<accession>A0ABS8UWZ0</accession>
<gene>
    <name evidence="2" type="ORF">HAX54_022623</name>
</gene>
<comment type="caution">
    <text evidence="2">The sequence shown here is derived from an EMBL/GenBank/DDBJ whole genome shotgun (WGS) entry which is preliminary data.</text>
</comment>
<sequence>MMNEDRNKVIEENNSKKKEDEYLTLGRKNGIIRKEVWNQKAQTRINDNNQFDVLKDQVKDENEDQKIDNLRDSNAGANKKGENKEAGLESALVIWNSEMIKEKRDDHLVSSEGKCEILKVSDDDVQGRKVIPEFSRIVRNTEGILTGEKGG</sequence>